<proteinExistence type="predicted"/>
<evidence type="ECO:0000313" key="1">
    <source>
        <dbReference type="EMBL" id="GJS84108.1"/>
    </source>
</evidence>
<reference evidence="1" key="1">
    <citation type="journal article" date="2022" name="Int. J. Mol. Sci.">
        <title>Draft Genome of Tanacetum Coccineum: Genomic Comparison of Closely Related Tanacetum-Family Plants.</title>
        <authorList>
            <person name="Yamashiro T."/>
            <person name="Shiraishi A."/>
            <person name="Nakayama K."/>
            <person name="Satake H."/>
        </authorList>
    </citation>
    <scope>NUCLEOTIDE SEQUENCE</scope>
</reference>
<sequence length="80" mass="8777">MPVELVVSIAIIGMDWLEKYQAVHWIGALHSEMKELSEQLKELSGQRLYKTVPNPGSSSLVCKKMEESSGCALISGLSIT</sequence>
<gene>
    <name evidence="1" type="ORF">Tco_0750649</name>
</gene>
<dbReference type="Proteomes" id="UP001151760">
    <property type="component" value="Unassembled WGS sequence"/>
</dbReference>
<keyword evidence="2" id="KW-1185">Reference proteome</keyword>
<dbReference type="EMBL" id="BQNB010010950">
    <property type="protein sequence ID" value="GJS84108.1"/>
    <property type="molecule type" value="Genomic_DNA"/>
</dbReference>
<comment type="caution">
    <text evidence="1">The sequence shown here is derived from an EMBL/GenBank/DDBJ whole genome shotgun (WGS) entry which is preliminary data.</text>
</comment>
<protein>
    <submittedName>
        <fullName evidence="1">Uncharacterized protein</fullName>
    </submittedName>
</protein>
<organism evidence="1 2">
    <name type="scientific">Tanacetum coccineum</name>
    <dbReference type="NCBI Taxonomy" id="301880"/>
    <lineage>
        <taxon>Eukaryota</taxon>
        <taxon>Viridiplantae</taxon>
        <taxon>Streptophyta</taxon>
        <taxon>Embryophyta</taxon>
        <taxon>Tracheophyta</taxon>
        <taxon>Spermatophyta</taxon>
        <taxon>Magnoliopsida</taxon>
        <taxon>eudicotyledons</taxon>
        <taxon>Gunneridae</taxon>
        <taxon>Pentapetalae</taxon>
        <taxon>asterids</taxon>
        <taxon>campanulids</taxon>
        <taxon>Asterales</taxon>
        <taxon>Asteraceae</taxon>
        <taxon>Asteroideae</taxon>
        <taxon>Anthemideae</taxon>
        <taxon>Anthemidinae</taxon>
        <taxon>Tanacetum</taxon>
    </lineage>
</organism>
<reference evidence="1" key="2">
    <citation type="submission" date="2022-01" db="EMBL/GenBank/DDBJ databases">
        <authorList>
            <person name="Yamashiro T."/>
            <person name="Shiraishi A."/>
            <person name="Satake H."/>
            <person name="Nakayama K."/>
        </authorList>
    </citation>
    <scope>NUCLEOTIDE SEQUENCE</scope>
</reference>
<accession>A0ABQ4Z586</accession>
<evidence type="ECO:0000313" key="2">
    <source>
        <dbReference type="Proteomes" id="UP001151760"/>
    </source>
</evidence>
<name>A0ABQ4Z586_9ASTR</name>